<dbReference type="SMART" id="SM00316">
    <property type="entry name" value="S1"/>
    <property type="match status" value="3"/>
</dbReference>
<dbReference type="InterPro" id="IPR040764">
    <property type="entry name" value="CvfB_WH"/>
</dbReference>
<dbReference type="InterPro" id="IPR012340">
    <property type="entry name" value="NA-bd_OB-fold"/>
</dbReference>
<dbReference type="Pfam" id="PF17783">
    <property type="entry name" value="WHD_CvfB"/>
    <property type="match status" value="1"/>
</dbReference>
<dbReference type="PANTHER" id="PTHR37296:SF1">
    <property type="entry name" value="CONSERVED VIRULENCE FACTOR B"/>
    <property type="match status" value="1"/>
</dbReference>
<dbReference type="PIRSF" id="PIRSF012524">
    <property type="entry name" value="YitL_S1"/>
    <property type="match status" value="1"/>
</dbReference>
<reference evidence="3 4" key="1">
    <citation type="submission" date="2017-04" db="EMBL/GenBank/DDBJ databases">
        <title>Whole genome sequence of Bdellovibrio bacteriovorus strain SSB218315.</title>
        <authorList>
            <person name="Oyedara O."/>
            <person name="Rodriguez-Perez M.A."/>
        </authorList>
    </citation>
    <scope>NUCLEOTIDE SEQUENCE [LARGE SCALE GENOMIC DNA]</scope>
    <source>
        <strain evidence="3 4">SSB218315</strain>
    </source>
</reference>
<evidence type="ECO:0000256" key="1">
    <source>
        <dbReference type="PIRNR" id="PIRNR012524"/>
    </source>
</evidence>
<dbReference type="PANTHER" id="PTHR37296">
    <property type="entry name" value="CONSERVED VIRULENCE FACTOR B"/>
    <property type="match status" value="1"/>
</dbReference>
<sequence>MVQIGQINKLKVVKKMEYGVFLDGGSDGEILLPARYQPENCEVGAELEVFVCFDSEDRLVAMTEMPFAMVGTFGLLKVKSIERVGAFLDWGLPKDLFLPFSEQTRDLKIGQNVLVYLYLDKTDRIASSMRLDRFIDKESGNYEAGQSVDLLIAAKTDLGYKAIINGRHWGMLYANEVFQQLEYGQRLKGFIKQVRDDGKIDLRLNEAGHKATADIGERIMELLKSKGGFLPITDKTDPEAIYDLFGVSKKKYKIALGGLYKKRLITVHDDGIRLVDGR</sequence>
<name>A0A1Z3NDF8_BDEBC</name>
<dbReference type="Gene3D" id="1.10.10.10">
    <property type="entry name" value="Winged helix-like DNA-binding domain superfamily/Winged helix DNA-binding domain"/>
    <property type="match status" value="1"/>
</dbReference>
<evidence type="ECO:0000313" key="3">
    <source>
        <dbReference type="EMBL" id="ASD65504.1"/>
    </source>
</evidence>
<proteinExistence type="inferred from homology"/>
<dbReference type="InterPro" id="IPR014464">
    <property type="entry name" value="CvfB_fam"/>
</dbReference>
<dbReference type="InterPro" id="IPR003029">
    <property type="entry name" value="S1_domain"/>
</dbReference>
<dbReference type="Gene3D" id="2.40.50.140">
    <property type="entry name" value="Nucleic acid-binding proteins"/>
    <property type="match status" value="2"/>
</dbReference>
<dbReference type="Proteomes" id="UP000197003">
    <property type="component" value="Chromosome"/>
</dbReference>
<evidence type="ECO:0000259" key="2">
    <source>
        <dbReference type="SMART" id="SM00316"/>
    </source>
</evidence>
<evidence type="ECO:0000313" key="4">
    <source>
        <dbReference type="Proteomes" id="UP000197003"/>
    </source>
</evidence>
<protein>
    <submittedName>
        <fullName evidence="3">GntR family transcriptional regulator</fullName>
    </submittedName>
</protein>
<feature type="domain" description="S1 motif" evidence="2">
    <location>
        <begin position="69"/>
        <end position="130"/>
    </location>
</feature>
<dbReference type="AlphaFoldDB" id="A0A1Z3NDF8"/>
<comment type="similarity">
    <text evidence="1">Belongs to the CvfB family.</text>
</comment>
<dbReference type="InterPro" id="IPR036388">
    <property type="entry name" value="WH-like_DNA-bd_sf"/>
</dbReference>
<dbReference type="InterPro" id="IPR039566">
    <property type="entry name" value="CvfB_S1_st"/>
</dbReference>
<dbReference type="OrthoDB" id="5290193at2"/>
<dbReference type="Pfam" id="PF13509">
    <property type="entry name" value="S1_2"/>
    <property type="match status" value="2"/>
</dbReference>
<feature type="domain" description="S1 motif" evidence="2">
    <location>
        <begin position="3"/>
        <end position="65"/>
    </location>
</feature>
<dbReference type="GO" id="GO:0003676">
    <property type="term" value="F:nucleic acid binding"/>
    <property type="evidence" value="ECO:0007669"/>
    <property type="project" value="InterPro"/>
</dbReference>
<feature type="domain" description="S1 motif" evidence="2">
    <location>
        <begin position="143"/>
        <end position="205"/>
    </location>
</feature>
<gene>
    <name evidence="3" type="ORF">B9G79_11780</name>
</gene>
<dbReference type="EMBL" id="CP020946">
    <property type="protein sequence ID" value="ASD65504.1"/>
    <property type="molecule type" value="Genomic_DNA"/>
</dbReference>
<organism evidence="3 4">
    <name type="scientific">Bdellovibrio bacteriovorus</name>
    <dbReference type="NCBI Taxonomy" id="959"/>
    <lineage>
        <taxon>Bacteria</taxon>
        <taxon>Pseudomonadati</taxon>
        <taxon>Bdellovibrionota</taxon>
        <taxon>Bdellovibrionia</taxon>
        <taxon>Bdellovibrionales</taxon>
        <taxon>Pseudobdellovibrionaceae</taxon>
        <taxon>Bdellovibrio</taxon>
    </lineage>
</organism>
<dbReference type="RefSeq" id="WP_088566872.1">
    <property type="nucleotide sequence ID" value="NZ_CP020946.1"/>
</dbReference>
<accession>A0A1Z3NDF8</accession>